<dbReference type="GO" id="GO:0003700">
    <property type="term" value="F:DNA-binding transcription factor activity"/>
    <property type="evidence" value="ECO:0007669"/>
    <property type="project" value="InterPro"/>
</dbReference>
<dbReference type="SMART" id="SM00895">
    <property type="entry name" value="FCD"/>
    <property type="match status" value="1"/>
</dbReference>
<evidence type="ECO:0000256" key="2">
    <source>
        <dbReference type="ARBA" id="ARBA00023125"/>
    </source>
</evidence>
<keyword evidence="1" id="KW-0805">Transcription regulation</keyword>
<keyword evidence="6" id="KW-1185">Reference proteome</keyword>
<evidence type="ECO:0000313" key="6">
    <source>
        <dbReference type="Proteomes" id="UP000182427"/>
    </source>
</evidence>
<dbReference type="SUPFAM" id="SSF48008">
    <property type="entry name" value="GntR ligand-binding domain-like"/>
    <property type="match status" value="1"/>
</dbReference>
<dbReference type="Gene3D" id="1.20.120.530">
    <property type="entry name" value="GntR ligand-binding domain-like"/>
    <property type="match status" value="1"/>
</dbReference>
<dbReference type="PANTHER" id="PTHR43537">
    <property type="entry name" value="TRANSCRIPTIONAL REGULATOR, GNTR FAMILY"/>
    <property type="match status" value="1"/>
</dbReference>
<dbReference type="EMBL" id="LT629690">
    <property type="protein sequence ID" value="SDF72590.1"/>
    <property type="molecule type" value="Genomic_DNA"/>
</dbReference>
<dbReference type="SUPFAM" id="SSF46785">
    <property type="entry name" value="Winged helix' DNA-binding domain"/>
    <property type="match status" value="1"/>
</dbReference>
<organism evidence="5 6">
    <name type="scientific">Terriglobus roseus</name>
    <dbReference type="NCBI Taxonomy" id="392734"/>
    <lineage>
        <taxon>Bacteria</taxon>
        <taxon>Pseudomonadati</taxon>
        <taxon>Acidobacteriota</taxon>
        <taxon>Terriglobia</taxon>
        <taxon>Terriglobales</taxon>
        <taxon>Acidobacteriaceae</taxon>
        <taxon>Terriglobus</taxon>
    </lineage>
</organism>
<proteinExistence type="predicted"/>
<feature type="domain" description="HTH gntR-type" evidence="4">
    <location>
        <begin position="1"/>
        <end position="64"/>
    </location>
</feature>
<evidence type="ECO:0000256" key="1">
    <source>
        <dbReference type="ARBA" id="ARBA00023015"/>
    </source>
</evidence>
<evidence type="ECO:0000313" key="5">
    <source>
        <dbReference type="EMBL" id="SDF72590.1"/>
    </source>
</evidence>
<protein>
    <submittedName>
        <fullName evidence="5">DNA-binding transcriptional regulator, GntR family</fullName>
    </submittedName>
</protein>
<gene>
    <name evidence="5" type="ORF">SAMN05444167_3122</name>
</gene>
<sequence>MKAYQLIQQKIASGELRAGSLLSELALARELGSSRTPIREAAGQLLAEGLLELSPGGGLIVTQLTRQSIVDLYELREALEVFAVGRAAQNGVRPADKERLEGLLAETQVLLKELKASGSAELNAEQMKRFTVADLGFHSLLIRIASNARILKVVNDTRLMMRIFAIQRSGHRRDELERIHRHHRAILQAVLQCNPEEARRLLAEHIQASANERLEQFDRWERENHLAALESSTPYAM</sequence>
<keyword evidence="2 5" id="KW-0238">DNA-binding</keyword>
<dbReference type="SMART" id="SM00345">
    <property type="entry name" value="HTH_GNTR"/>
    <property type="match status" value="1"/>
</dbReference>
<evidence type="ECO:0000256" key="3">
    <source>
        <dbReference type="ARBA" id="ARBA00023163"/>
    </source>
</evidence>
<dbReference type="PRINTS" id="PR00035">
    <property type="entry name" value="HTHGNTR"/>
</dbReference>
<dbReference type="InterPro" id="IPR036390">
    <property type="entry name" value="WH_DNA-bd_sf"/>
</dbReference>
<dbReference type="InterPro" id="IPR011711">
    <property type="entry name" value="GntR_C"/>
</dbReference>
<dbReference type="GO" id="GO:0003677">
    <property type="term" value="F:DNA binding"/>
    <property type="evidence" value="ECO:0007669"/>
    <property type="project" value="UniProtKB-KW"/>
</dbReference>
<accession>A0A1G7NH62</accession>
<dbReference type="Gene3D" id="1.10.10.10">
    <property type="entry name" value="Winged helix-like DNA-binding domain superfamily/Winged helix DNA-binding domain"/>
    <property type="match status" value="1"/>
</dbReference>
<dbReference type="Pfam" id="PF00392">
    <property type="entry name" value="GntR"/>
    <property type="match status" value="1"/>
</dbReference>
<dbReference type="InterPro" id="IPR008920">
    <property type="entry name" value="TF_FadR/GntR_C"/>
</dbReference>
<dbReference type="CDD" id="cd07377">
    <property type="entry name" value="WHTH_GntR"/>
    <property type="match status" value="1"/>
</dbReference>
<dbReference type="Pfam" id="PF07729">
    <property type="entry name" value="FCD"/>
    <property type="match status" value="1"/>
</dbReference>
<dbReference type="InterPro" id="IPR036388">
    <property type="entry name" value="WH-like_DNA-bd_sf"/>
</dbReference>
<keyword evidence="3" id="KW-0804">Transcription</keyword>
<name>A0A1G7NH62_9BACT</name>
<dbReference type="InterPro" id="IPR000524">
    <property type="entry name" value="Tscrpt_reg_HTH_GntR"/>
</dbReference>
<dbReference type="PANTHER" id="PTHR43537:SF5">
    <property type="entry name" value="UXU OPERON TRANSCRIPTIONAL REGULATOR"/>
    <property type="match status" value="1"/>
</dbReference>
<dbReference type="Proteomes" id="UP000182427">
    <property type="component" value="Chromosome I"/>
</dbReference>
<evidence type="ECO:0000259" key="4">
    <source>
        <dbReference type="PROSITE" id="PS50949"/>
    </source>
</evidence>
<dbReference type="OrthoDB" id="114741at2"/>
<dbReference type="PROSITE" id="PS50949">
    <property type="entry name" value="HTH_GNTR"/>
    <property type="match status" value="1"/>
</dbReference>
<reference evidence="5 6" key="1">
    <citation type="submission" date="2016-10" db="EMBL/GenBank/DDBJ databases">
        <authorList>
            <person name="de Groot N.N."/>
        </authorList>
    </citation>
    <scope>NUCLEOTIDE SEQUENCE [LARGE SCALE GENOMIC DNA]</scope>
    <source>
        <strain evidence="5 6">GAS232</strain>
    </source>
</reference>
<dbReference type="AlphaFoldDB" id="A0A1G7NH62"/>